<dbReference type="Proteomes" id="UP001139311">
    <property type="component" value="Unassembled WGS sequence"/>
</dbReference>
<protein>
    <submittedName>
        <fullName evidence="1">Uncharacterized protein</fullName>
    </submittedName>
</protein>
<name>A0A9X1L8M5_9PROT</name>
<evidence type="ECO:0000313" key="1">
    <source>
        <dbReference type="EMBL" id="MCB4820480.1"/>
    </source>
</evidence>
<evidence type="ECO:0000313" key="2">
    <source>
        <dbReference type="Proteomes" id="UP001139311"/>
    </source>
</evidence>
<gene>
    <name evidence="1" type="ORF">LHA35_01880</name>
</gene>
<comment type="caution">
    <text evidence="1">The sequence shown here is derived from an EMBL/GenBank/DDBJ whole genome shotgun (WGS) entry which is preliminary data.</text>
</comment>
<sequence>MARHLIVAVDVETAEHRYFLGYRDRGEASECLWTTDRWQALWLDADEAGTEAELLALLCPSQLLHAQPVGVTQDDS</sequence>
<dbReference type="AlphaFoldDB" id="A0A9X1L8M5"/>
<reference evidence="1" key="1">
    <citation type="submission" date="2021-10" db="EMBL/GenBank/DDBJ databases">
        <title>Roseicella aerolatum sp. nov., isolated from aerosols of e-waste dismantling site.</title>
        <authorList>
            <person name="Qin T."/>
        </authorList>
    </citation>
    <scope>NUCLEOTIDE SEQUENCE</scope>
    <source>
        <strain evidence="1">GB24</strain>
    </source>
</reference>
<organism evidence="1 2">
    <name type="scientific">Roseicella aerolata</name>
    <dbReference type="NCBI Taxonomy" id="2883479"/>
    <lineage>
        <taxon>Bacteria</taxon>
        <taxon>Pseudomonadati</taxon>
        <taxon>Pseudomonadota</taxon>
        <taxon>Alphaproteobacteria</taxon>
        <taxon>Acetobacterales</taxon>
        <taxon>Roseomonadaceae</taxon>
        <taxon>Roseicella</taxon>
    </lineage>
</organism>
<keyword evidence="2" id="KW-1185">Reference proteome</keyword>
<dbReference type="EMBL" id="JAJAQI010000002">
    <property type="protein sequence ID" value="MCB4820480.1"/>
    <property type="molecule type" value="Genomic_DNA"/>
</dbReference>
<accession>A0A9X1L8M5</accession>
<proteinExistence type="predicted"/>
<dbReference type="RefSeq" id="WP_226603760.1">
    <property type="nucleotide sequence ID" value="NZ_JAJAQI010000002.1"/>
</dbReference>